<dbReference type="Pfam" id="PF07714">
    <property type="entry name" value="PK_Tyr_Ser-Thr"/>
    <property type="match status" value="1"/>
</dbReference>
<feature type="repeat" description="WD" evidence="3">
    <location>
        <begin position="1157"/>
        <end position="1191"/>
    </location>
</feature>
<dbReference type="Proteomes" id="UP000298327">
    <property type="component" value="Unassembled WGS sequence"/>
</dbReference>
<feature type="domain" description="Protein kinase" evidence="5">
    <location>
        <begin position="780"/>
        <end position="1071"/>
    </location>
</feature>
<dbReference type="EMBL" id="SEOQ01000262">
    <property type="protein sequence ID" value="TFY66265.1"/>
    <property type="molecule type" value="Genomic_DNA"/>
</dbReference>
<dbReference type="InterPro" id="IPR059179">
    <property type="entry name" value="MLKL-like_MCAfunc"/>
</dbReference>
<comment type="caution">
    <text evidence="6">The sequence shown here is derived from an EMBL/GenBank/DDBJ whole genome shotgun (WGS) entry which is preliminary data.</text>
</comment>
<dbReference type="OrthoDB" id="3158581at2759"/>
<evidence type="ECO:0000256" key="4">
    <source>
        <dbReference type="SAM" id="MobiDB-lite"/>
    </source>
</evidence>
<dbReference type="InterPro" id="IPR000719">
    <property type="entry name" value="Prot_kinase_dom"/>
</dbReference>
<sequence>MATVPAIVTSTRSRPVPTLIVRADSPVTPSALPTSSRFSRALGSPALSSPRVETNIAVGDSLLGHEGEVTAVRFSPNGNILASASMDGTVRLWNGHTGEHTVTLASHDILSNKWHPPVIFVTFSPDGRILSSSSSDGKIALWDTHTGDLLGTLFAHKERVHSMSFSPDGALLATASSDRTVRLWDTRDCVEVSNPPLVHSNTPAGVVFSSDGTKLASADFSAVYLWNAKTGRLIKTLTPEATHRDPQEGTKRPACKPVLSADGTKLATVSILAKEHAVYLWDVVKGKAIGGPLRGHGDEITSLGFSPDDSILASASLDHTLRLWDATSGTPIGDPLSTHRSWINDLRFSPDGTKLASVSHDRTVCVWDVQSRTVIDSPLHGHNGPVKCIDFSPDGTRFASAGGSDRQGGFEVYLWRLQPGTPVDGVSGCRRPSESSPEKSYFGIHAAPLWKQKPGLHFRSWSESSRLKGVAIPSREIEGFRETRKRVACVVAAVLGTAVDMAPRELTVGVNLLQYEPIAGLETAGKTLINAWNAFEQMQVHRATCLRLLDRCVDILLCVREEVIDAGNYVSSELRSPIANLERVFEDISILLSKYTQTSFLKLFLSFATIGSEAAACDEELNDAFAKFGFFVKIRIFAIDNILKDVRRQQNAEDNSRDLADMQQIMRSALQTKDDSALVDILEIGLDEIPEALVALRCEMKKQQSRGIGRPTQERRPSLFRISSLRGRVSAQSTSNVTVHSSLDHDFLQATIDALDRLTEHWHADSALNLPDWTITRYDIDLGKKIHSGSFAGVFHGTWQNCVVAIKVINEGVSRTAFVRHAASWKILSHPNVIRLHGASSATGYPPWYFVTPFYKNGNLRDHLATAGNISVSNCLEMMRQISAGVAYLHENSLPHGDLKAANIFVDDDMQCVVANFSQEGIKFARHHSTGLRDGSLRWQSPEMMSGSDSLAFKTDVYAFAICCAEILGMGRLPWATSSDDSVRRRVLIKDERPPVNWQAVSMPKLESLAPHERYLRNSRGSAWICVFCSLISDFAIDHHSKSLVPTKLAQQVSMAKDVVDSLALLGHTAKVTAVRFSPDGTRLASSSKDGTIRLWNLESIDSTPIVMVPTPSKPSTSDAVTCIDFSPDGKTIASASSGGSVRFWDGETGHIFTTLSDGHKDKVHSVAFSPDGKILASASYDLSVILWDTRRYISIGKPLRTHRSPPGVAFSPDGSILVTSSAHSILHTWDMKGNHIRVVGDSPGLNLFSKAKGRDNAPVCNPAFSSDKVTLASASAAASKHSIFISDTNGKPNGEPLRGHQNHISFIRFSPDGTKIASASYDHTVRLWDVKTGEPIGNPLAGHQDRVNALAFSPDGSKLVSVSDDKSLRIWNVETRSLLGNLQEVHSGPITAIDFISDGSRFATGGGSGSDSDRSSVLFLWTWKHDIEEYSASLPKRQTPSASESPSAPAALDSQTSEKGQLPSNRRRPIYNWTNSSRIKARVVSEVPVDGSTEIRDRVTKAAASALGIAEDIAREVLITGAPLLRLAPIPGLDIAGQTLIGIWAAFEQVQTNRSQCLRLTERCADLLLSIEDELIKAGDDVRTELKAPLDQLEKSFQDVHGFLLKHARMRFLERYLWRDKVLQEIADCDVRLRDASSAFDRATQIRGIRIQKENSEMISQIKDGLAQKRDKDAELGQTSRRQQDEIDRTRDFQHLKQLQKSAMDTSDEHTLVDILQVKVDEMPEAIKALENAIDHDKEPRDLGFSGSQESTLVDHWTVANDELDMRFMRTGVDALRRLSTAAGAKLD</sequence>
<dbReference type="SUPFAM" id="SSF50978">
    <property type="entry name" value="WD40 repeat-like"/>
    <property type="match status" value="3"/>
</dbReference>
<dbReference type="PROSITE" id="PS00108">
    <property type="entry name" value="PROTEIN_KINASE_ST"/>
    <property type="match status" value="1"/>
</dbReference>
<dbReference type="InterPro" id="IPR036322">
    <property type="entry name" value="WD40_repeat_dom_sf"/>
</dbReference>
<dbReference type="InterPro" id="IPR036537">
    <property type="entry name" value="Adaptor_Cbl_N_dom_sf"/>
</dbReference>
<dbReference type="PANTHER" id="PTHR19879">
    <property type="entry name" value="TRANSCRIPTION INITIATION FACTOR TFIID"/>
    <property type="match status" value="1"/>
</dbReference>
<dbReference type="Gene3D" id="2.130.10.10">
    <property type="entry name" value="YVTN repeat-like/Quinoprotein amine dehydrogenase"/>
    <property type="match status" value="5"/>
</dbReference>
<dbReference type="InterPro" id="IPR001245">
    <property type="entry name" value="Ser-Thr/Tyr_kinase_cat_dom"/>
</dbReference>
<feature type="repeat" description="WD" evidence="3">
    <location>
        <begin position="1114"/>
        <end position="1155"/>
    </location>
</feature>
<dbReference type="SUPFAM" id="SSF56112">
    <property type="entry name" value="Protein kinase-like (PK-like)"/>
    <property type="match status" value="1"/>
</dbReference>
<dbReference type="InterPro" id="IPR011009">
    <property type="entry name" value="Kinase-like_dom_sf"/>
</dbReference>
<evidence type="ECO:0000256" key="2">
    <source>
        <dbReference type="ARBA" id="ARBA00022737"/>
    </source>
</evidence>
<protein>
    <recommendedName>
        <fullName evidence="5">Protein kinase domain-containing protein</fullName>
    </recommendedName>
</protein>
<evidence type="ECO:0000259" key="5">
    <source>
        <dbReference type="PROSITE" id="PS50011"/>
    </source>
</evidence>
<dbReference type="Pfam" id="PF00400">
    <property type="entry name" value="WD40"/>
    <property type="match status" value="12"/>
</dbReference>
<keyword evidence="2" id="KW-0677">Repeat</keyword>
<dbReference type="STRING" id="205917.A0A4Y9YVB0"/>
<feature type="repeat" description="WD" evidence="3">
    <location>
        <begin position="293"/>
        <end position="334"/>
    </location>
</feature>
<dbReference type="InterPro" id="IPR019775">
    <property type="entry name" value="WD40_repeat_CS"/>
</dbReference>
<dbReference type="SMART" id="SM00320">
    <property type="entry name" value="WD40"/>
    <property type="match status" value="14"/>
</dbReference>
<feature type="repeat" description="WD" evidence="3">
    <location>
        <begin position="153"/>
        <end position="187"/>
    </location>
</feature>
<dbReference type="CDD" id="cd00200">
    <property type="entry name" value="WD40"/>
    <property type="match status" value="2"/>
</dbReference>
<feature type="repeat" description="WD" evidence="3">
    <location>
        <begin position="1341"/>
        <end position="1382"/>
    </location>
</feature>
<feature type="repeat" description="WD" evidence="3">
    <location>
        <begin position="1065"/>
        <end position="1100"/>
    </location>
</feature>
<dbReference type="Gene3D" id="1.20.930.20">
    <property type="entry name" value="Adaptor protein Cbl, N-terminal domain"/>
    <property type="match status" value="2"/>
</dbReference>
<dbReference type="PROSITE" id="PS50011">
    <property type="entry name" value="PROTEIN_KINASE_DOM"/>
    <property type="match status" value="1"/>
</dbReference>
<dbReference type="CDD" id="cd21037">
    <property type="entry name" value="MLKL_NTD"/>
    <property type="match status" value="2"/>
</dbReference>
<dbReference type="PROSITE" id="PS50082">
    <property type="entry name" value="WD_REPEATS_2"/>
    <property type="match status" value="11"/>
</dbReference>
<feature type="repeat" description="WD" evidence="3">
    <location>
        <begin position="62"/>
        <end position="103"/>
    </location>
</feature>
<dbReference type="PROSITE" id="PS50294">
    <property type="entry name" value="WD_REPEATS_REGION"/>
    <property type="match status" value="10"/>
</dbReference>
<accession>A0A4Y9YVB0</accession>
<evidence type="ECO:0000256" key="3">
    <source>
        <dbReference type="PROSITE-ProRule" id="PRU00221"/>
    </source>
</evidence>
<feature type="compositionally biased region" description="Low complexity" evidence="4">
    <location>
        <begin position="1441"/>
        <end position="1452"/>
    </location>
</feature>
<dbReference type="InterPro" id="IPR015943">
    <property type="entry name" value="WD40/YVTN_repeat-like_dom_sf"/>
</dbReference>
<feature type="non-terminal residue" evidence="6">
    <location>
        <position position="1789"/>
    </location>
</feature>
<organism evidence="6 7">
    <name type="scientific">Dentipellis fragilis</name>
    <dbReference type="NCBI Taxonomy" id="205917"/>
    <lineage>
        <taxon>Eukaryota</taxon>
        <taxon>Fungi</taxon>
        <taxon>Dikarya</taxon>
        <taxon>Basidiomycota</taxon>
        <taxon>Agaricomycotina</taxon>
        <taxon>Agaricomycetes</taxon>
        <taxon>Russulales</taxon>
        <taxon>Hericiaceae</taxon>
        <taxon>Dentipellis</taxon>
    </lineage>
</organism>
<dbReference type="InterPro" id="IPR008271">
    <property type="entry name" value="Ser/Thr_kinase_AS"/>
</dbReference>
<keyword evidence="1 3" id="KW-0853">WD repeat</keyword>
<dbReference type="GO" id="GO:0005524">
    <property type="term" value="F:ATP binding"/>
    <property type="evidence" value="ECO:0007669"/>
    <property type="project" value="InterPro"/>
</dbReference>
<name>A0A4Y9YVB0_9AGAM</name>
<evidence type="ECO:0000256" key="1">
    <source>
        <dbReference type="ARBA" id="ARBA00022574"/>
    </source>
</evidence>
<evidence type="ECO:0000313" key="6">
    <source>
        <dbReference type="EMBL" id="TFY66265.1"/>
    </source>
</evidence>
<gene>
    <name evidence="6" type="ORF">EVG20_g4825</name>
</gene>
<dbReference type="PROSITE" id="PS00678">
    <property type="entry name" value="WD_REPEATS_1"/>
    <property type="match status" value="7"/>
</dbReference>
<dbReference type="GO" id="GO:0004672">
    <property type="term" value="F:protein kinase activity"/>
    <property type="evidence" value="ECO:0007669"/>
    <property type="project" value="InterPro"/>
</dbReference>
<reference evidence="6 7" key="1">
    <citation type="submission" date="2019-02" db="EMBL/GenBank/DDBJ databases">
        <title>Genome sequencing of the rare red list fungi Dentipellis fragilis.</title>
        <authorList>
            <person name="Buettner E."/>
            <person name="Kellner H."/>
        </authorList>
    </citation>
    <scope>NUCLEOTIDE SEQUENCE [LARGE SCALE GENOMIC DNA]</scope>
    <source>
        <strain evidence="6 7">DSM 105465</strain>
    </source>
</reference>
<dbReference type="SMART" id="SM00220">
    <property type="entry name" value="S_TKc"/>
    <property type="match status" value="1"/>
</dbReference>
<feature type="compositionally biased region" description="Polar residues" evidence="4">
    <location>
        <begin position="1454"/>
        <end position="1465"/>
    </location>
</feature>
<dbReference type="InterPro" id="IPR001680">
    <property type="entry name" value="WD40_rpt"/>
</dbReference>
<keyword evidence="7" id="KW-1185">Reference proteome</keyword>
<dbReference type="PANTHER" id="PTHR19879:SF9">
    <property type="entry name" value="TRANSCRIPTION INITIATION FACTOR TFIID SUBUNIT 5"/>
    <property type="match status" value="1"/>
</dbReference>
<dbReference type="InterPro" id="IPR020472">
    <property type="entry name" value="WD40_PAC1"/>
</dbReference>
<evidence type="ECO:0000313" key="7">
    <source>
        <dbReference type="Proteomes" id="UP000298327"/>
    </source>
</evidence>
<feature type="region of interest" description="Disordered" evidence="4">
    <location>
        <begin position="1434"/>
        <end position="1470"/>
    </location>
</feature>
<feature type="repeat" description="WD" evidence="3">
    <location>
        <begin position="336"/>
        <end position="377"/>
    </location>
</feature>
<dbReference type="Gene3D" id="1.10.510.10">
    <property type="entry name" value="Transferase(Phosphotransferase) domain 1"/>
    <property type="match status" value="1"/>
</dbReference>
<dbReference type="PRINTS" id="PR00320">
    <property type="entry name" value="GPROTEINBRPT"/>
</dbReference>
<feature type="repeat" description="WD" evidence="3">
    <location>
        <begin position="1298"/>
        <end position="1339"/>
    </location>
</feature>
<proteinExistence type="predicted"/>
<feature type="repeat" description="WD" evidence="3">
    <location>
        <begin position="1209"/>
        <end position="1233"/>
    </location>
</feature>
<dbReference type="GO" id="GO:0007166">
    <property type="term" value="P:cell surface receptor signaling pathway"/>
    <property type="evidence" value="ECO:0007669"/>
    <property type="project" value="InterPro"/>
</dbReference>
<feature type="repeat" description="WD" evidence="3">
    <location>
        <begin position="121"/>
        <end position="152"/>
    </location>
</feature>